<reference evidence="2 3" key="1">
    <citation type="submission" date="2024-03" db="EMBL/GenBank/DDBJ databases">
        <authorList>
            <person name="Jo J.-H."/>
        </authorList>
    </citation>
    <scope>NUCLEOTIDE SEQUENCE [LARGE SCALE GENOMIC DNA]</scope>
    <source>
        <strain evidence="2 3">PS1R-30</strain>
    </source>
</reference>
<protein>
    <submittedName>
        <fullName evidence="2">Glyoxalase</fullName>
    </submittedName>
</protein>
<sequence length="315" mass="34322">MVAIPLAHVSWAIADNSDRKACDRFFIDTFGAEIAYEMLITPEAEAMGLDREESLMMIGDTMIIPIAPAGAGAKEGAPIGDMLRRSAATMRWLGLALKTADLPSADAWLSAKGFKLHYDPGMEAHYFLIARWQVLGVRIEIIKQDLPDDPRRDPSWTPAKWRDDHPLGIEGLQSIGVSAPSLEVARELFADRLEWPELGTRALPGDQAECAAFDMGDTVIEAMVGQAEDTPVASHSRDVQGVYCLTFKVKSAQAAANYLRGRGLTLVGDVADRFAVVPEQAQGRLIYFTGNDQPGYPSLGSRMREPAHFPAIGVV</sequence>
<dbReference type="PANTHER" id="PTHR43048:SF3">
    <property type="entry name" value="METHYLMALONYL-COA EPIMERASE, MITOCHONDRIAL"/>
    <property type="match status" value="1"/>
</dbReference>
<dbReference type="RefSeq" id="WP_339588535.1">
    <property type="nucleotide sequence ID" value="NZ_JBBHJZ010000004.1"/>
</dbReference>
<proteinExistence type="predicted"/>
<dbReference type="Proteomes" id="UP001361239">
    <property type="component" value="Unassembled WGS sequence"/>
</dbReference>
<gene>
    <name evidence="2" type="ORF">WG901_18215</name>
</gene>
<keyword evidence="1" id="KW-0479">Metal-binding</keyword>
<keyword evidence="3" id="KW-1185">Reference proteome</keyword>
<evidence type="ECO:0000313" key="3">
    <source>
        <dbReference type="Proteomes" id="UP001361239"/>
    </source>
</evidence>
<dbReference type="Gene3D" id="3.10.180.10">
    <property type="entry name" value="2,3-Dihydroxybiphenyl 1,2-Dioxygenase, domain 1"/>
    <property type="match status" value="1"/>
</dbReference>
<dbReference type="PANTHER" id="PTHR43048">
    <property type="entry name" value="METHYLMALONYL-COA EPIMERASE"/>
    <property type="match status" value="1"/>
</dbReference>
<evidence type="ECO:0000256" key="1">
    <source>
        <dbReference type="ARBA" id="ARBA00022723"/>
    </source>
</evidence>
<comment type="caution">
    <text evidence="2">The sequence shown here is derived from an EMBL/GenBank/DDBJ whole genome shotgun (WGS) entry which is preliminary data.</text>
</comment>
<evidence type="ECO:0000313" key="2">
    <source>
        <dbReference type="EMBL" id="MEJ5978593.1"/>
    </source>
</evidence>
<dbReference type="InterPro" id="IPR029068">
    <property type="entry name" value="Glyas_Bleomycin-R_OHBP_Dase"/>
</dbReference>
<dbReference type="EMBL" id="JBBHJZ010000004">
    <property type="protein sequence ID" value="MEJ5978593.1"/>
    <property type="molecule type" value="Genomic_DNA"/>
</dbReference>
<name>A0ABU8S009_9SPHN</name>
<accession>A0ABU8S009</accession>
<dbReference type="SUPFAM" id="SSF54593">
    <property type="entry name" value="Glyoxalase/Bleomycin resistance protein/Dihydroxybiphenyl dioxygenase"/>
    <property type="match status" value="1"/>
</dbReference>
<dbReference type="InterPro" id="IPR051785">
    <property type="entry name" value="MMCE/EMCE_epimerase"/>
</dbReference>
<organism evidence="2 3">
    <name type="scientific">Novosphingobium anseongense</name>
    <dbReference type="NCBI Taxonomy" id="3133436"/>
    <lineage>
        <taxon>Bacteria</taxon>
        <taxon>Pseudomonadati</taxon>
        <taxon>Pseudomonadota</taxon>
        <taxon>Alphaproteobacteria</taxon>
        <taxon>Sphingomonadales</taxon>
        <taxon>Sphingomonadaceae</taxon>
        <taxon>Novosphingobium</taxon>
    </lineage>
</organism>